<dbReference type="STRING" id="62062.ENSHHUP00000031429"/>
<proteinExistence type="predicted"/>
<dbReference type="GeneTree" id="ENSGT00390000002833"/>
<dbReference type="Proteomes" id="UP000314982">
    <property type="component" value="Unassembled WGS sequence"/>
</dbReference>
<evidence type="ECO:0000256" key="1">
    <source>
        <dbReference type="SAM" id="MobiDB-lite"/>
    </source>
</evidence>
<evidence type="ECO:0000313" key="3">
    <source>
        <dbReference type="Proteomes" id="UP000314982"/>
    </source>
</evidence>
<evidence type="ECO:0000313" key="2">
    <source>
        <dbReference type="Ensembl" id="ENSHHUP00000031429.1"/>
    </source>
</evidence>
<sequence length="195" mass="21401">MHVDDFVAAEFKDVGTPLGLLPPKRPPKSSPKPPTRGLFTGNRGRAAFHSQQTRFFTPPQPKGVLLSGNYNARREGGRGGTSWSGPLPPVTHRGTYSDARGGQSNFTRGPLPSRQQPAGTHTHMLVCTRTYCINTHTHTYIFREQHEYKIILACTITDGHPCSSRSLSLSLFQVRIAWLRGTAPLEVVGVQACRG</sequence>
<name>A0A4W5M0U3_9TELE</name>
<protein>
    <submittedName>
        <fullName evidence="2">Uncharacterized protein</fullName>
    </submittedName>
</protein>
<reference evidence="3" key="1">
    <citation type="submission" date="2018-06" db="EMBL/GenBank/DDBJ databases">
        <title>Genome assembly of Danube salmon.</title>
        <authorList>
            <person name="Macqueen D.J."/>
            <person name="Gundappa M.K."/>
        </authorList>
    </citation>
    <scope>NUCLEOTIDE SEQUENCE [LARGE SCALE GENOMIC DNA]</scope>
</reference>
<feature type="region of interest" description="Disordered" evidence="1">
    <location>
        <begin position="13"/>
        <end position="42"/>
    </location>
</feature>
<dbReference type="Ensembl" id="ENSHHUT00000032732.1">
    <property type="protein sequence ID" value="ENSHHUP00000031429.1"/>
    <property type="gene ID" value="ENSHHUG00000019979.1"/>
</dbReference>
<dbReference type="AlphaFoldDB" id="A0A4W5M0U3"/>
<accession>A0A4W5M0U3</accession>
<reference evidence="2" key="2">
    <citation type="submission" date="2025-08" db="UniProtKB">
        <authorList>
            <consortium name="Ensembl"/>
        </authorList>
    </citation>
    <scope>IDENTIFICATION</scope>
</reference>
<keyword evidence="3" id="KW-1185">Reference proteome</keyword>
<organism evidence="2 3">
    <name type="scientific">Hucho hucho</name>
    <name type="common">huchen</name>
    <dbReference type="NCBI Taxonomy" id="62062"/>
    <lineage>
        <taxon>Eukaryota</taxon>
        <taxon>Metazoa</taxon>
        <taxon>Chordata</taxon>
        <taxon>Craniata</taxon>
        <taxon>Vertebrata</taxon>
        <taxon>Euteleostomi</taxon>
        <taxon>Actinopterygii</taxon>
        <taxon>Neopterygii</taxon>
        <taxon>Teleostei</taxon>
        <taxon>Protacanthopterygii</taxon>
        <taxon>Salmoniformes</taxon>
        <taxon>Salmonidae</taxon>
        <taxon>Salmoninae</taxon>
        <taxon>Hucho</taxon>
    </lineage>
</organism>
<feature type="region of interest" description="Disordered" evidence="1">
    <location>
        <begin position="94"/>
        <end position="118"/>
    </location>
</feature>
<feature type="compositionally biased region" description="Polar residues" evidence="1">
    <location>
        <begin position="102"/>
        <end position="118"/>
    </location>
</feature>
<reference evidence="2" key="3">
    <citation type="submission" date="2025-09" db="UniProtKB">
        <authorList>
            <consortium name="Ensembl"/>
        </authorList>
    </citation>
    <scope>IDENTIFICATION</scope>
</reference>